<organism evidence="2 3">
    <name type="scientific">Hyaloscypha variabilis (strain UAMH 11265 / GT02V1 / F)</name>
    <name type="common">Meliniomyces variabilis</name>
    <dbReference type="NCBI Taxonomy" id="1149755"/>
    <lineage>
        <taxon>Eukaryota</taxon>
        <taxon>Fungi</taxon>
        <taxon>Dikarya</taxon>
        <taxon>Ascomycota</taxon>
        <taxon>Pezizomycotina</taxon>
        <taxon>Leotiomycetes</taxon>
        <taxon>Helotiales</taxon>
        <taxon>Hyaloscyphaceae</taxon>
        <taxon>Hyaloscypha</taxon>
        <taxon>Hyaloscypha variabilis</taxon>
    </lineage>
</organism>
<keyword evidence="3" id="KW-1185">Reference proteome</keyword>
<sequence length="119" mass="12893">MQFSKISQVFIVALGFSTPSLACVQYSCNIDWNTMTFNAALTDNGSQTCAIQNEGFSSGVVDFEFSCIGGFSGDFNRDSGVVNYAHGSFSGSFGTNSENYQDGPFGDQYTYWTANVWGC</sequence>
<evidence type="ECO:0000256" key="1">
    <source>
        <dbReference type="SAM" id="SignalP"/>
    </source>
</evidence>
<dbReference type="Proteomes" id="UP000235786">
    <property type="component" value="Unassembled WGS sequence"/>
</dbReference>
<gene>
    <name evidence="2" type="ORF">L207DRAFT_639867</name>
</gene>
<evidence type="ECO:0000313" key="2">
    <source>
        <dbReference type="EMBL" id="PMD32548.1"/>
    </source>
</evidence>
<name>A0A2J6R202_HYAVF</name>
<proteinExistence type="predicted"/>
<keyword evidence="1" id="KW-0732">Signal</keyword>
<dbReference type="EMBL" id="KZ613958">
    <property type="protein sequence ID" value="PMD32548.1"/>
    <property type="molecule type" value="Genomic_DNA"/>
</dbReference>
<evidence type="ECO:0008006" key="4">
    <source>
        <dbReference type="Google" id="ProtNLM"/>
    </source>
</evidence>
<evidence type="ECO:0000313" key="3">
    <source>
        <dbReference type="Proteomes" id="UP000235786"/>
    </source>
</evidence>
<accession>A0A2J6R202</accession>
<dbReference type="OrthoDB" id="3490635at2759"/>
<dbReference type="AlphaFoldDB" id="A0A2J6R202"/>
<feature type="chain" id="PRO_5014385285" description="Cyanovirin-N domain-containing protein" evidence="1">
    <location>
        <begin position="23"/>
        <end position="119"/>
    </location>
</feature>
<feature type="signal peptide" evidence="1">
    <location>
        <begin position="1"/>
        <end position="22"/>
    </location>
</feature>
<reference evidence="2 3" key="1">
    <citation type="submission" date="2016-04" db="EMBL/GenBank/DDBJ databases">
        <title>A degradative enzymes factory behind the ericoid mycorrhizal symbiosis.</title>
        <authorList>
            <consortium name="DOE Joint Genome Institute"/>
            <person name="Martino E."/>
            <person name="Morin E."/>
            <person name="Grelet G."/>
            <person name="Kuo A."/>
            <person name="Kohler A."/>
            <person name="Daghino S."/>
            <person name="Barry K."/>
            <person name="Choi C."/>
            <person name="Cichocki N."/>
            <person name="Clum A."/>
            <person name="Copeland A."/>
            <person name="Hainaut M."/>
            <person name="Haridas S."/>
            <person name="Labutti K."/>
            <person name="Lindquist E."/>
            <person name="Lipzen A."/>
            <person name="Khouja H.-R."/>
            <person name="Murat C."/>
            <person name="Ohm R."/>
            <person name="Olson A."/>
            <person name="Spatafora J."/>
            <person name="Veneault-Fourrey C."/>
            <person name="Henrissat B."/>
            <person name="Grigoriev I."/>
            <person name="Martin F."/>
            <person name="Perotto S."/>
        </authorList>
    </citation>
    <scope>NUCLEOTIDE SEQUENCE [LARGE SCALE GENOMIC DNA]</scope>
    <source>
        <strain evidence="2 3">F</strain>
    </source>
</reference>
<protein>
    <recommendedName>
        <fullName evidence="4">Cyanovirin-N domain-containing protein</fullName>
    </recommendedName>
</protein>